<feature type="compositionally biased region" description="Basic residues" evidence="1">
    <location>
        <begin position="434"/>
        <end position="444"/>
    </location>
</feature>
<accession>A0AAD7MH54</accession>
<gene>
    <name evidence="3" type="ORF">B0H16DRAFT_1740696</name>
</gene>
<feature type="compositionally biased region" description="Low complexity" evidence="1">
    <location>
        <begin position="36"/>
        <end position="45"/>
    </location>
</feature>
<evidence type="ECO:0000256" key="1">
    <source>
        <dbReference type="SAM" id="MobiDB-lite"/>
    </source>
</evidence>
<reference evidence="3" key="1">
    <citation type="submission" date="2023-03" db="EMBL/GenBank/DDBJ databases">
        <title>Massive genome expansion in bonnet fungi (Mycena s.s.) driven by repeated elements and novel gene families across ecological guilds.</title>
        <authorList>
            <consortium name="Lawrence Berkeley National Laboratory"/>
            <person name="Harder C.B."/>
            <person name="Miyauchi S."/>
            <person name="Viragh M."/>
            <person name="Kuo A."/>
            <person name="Thoen E."/>
            <person name="Andreopoulos B."/>
            <person name="Lu D."/>
            <person name="Skrede I."/>
            <person name="Drula E."/>
            <person name="Henrissat B."/>
            <person name="Morin E."/>
            <person name="Kohler A."/>
            <person name="Barry K."/>
            <person name="LaButti K."/>
            <person name="Morin E."/>
            <person name="Salamov A."/>
            <person name="Lipzen A."/>
            <person name="Mereny Z."/>
            <person name="Hegedus B."/>
            <person name="Baldrian P."/>
            <person name="Stursova M."/>
            <person name="Weitz H."/>
            <person name="Taylor A."/>
            <person name="Grigoriev I.V."/>
            <person name="Nagy L.G."/>
            <person name="Martin F."/>
            <person name="Kauserud H."/>
        </authorList>
    </citation>
    <scope>NUCLEOTIDE SEQUENCE</scope>
    <source>
        <strain evidence="3">CBHHK182m</strain>
    </source>
</reference>
<protein>
    <recommendedName>
        <fullName evidence="2">Chromo domain-containing protein</fullName>
    </recommendedName>
</protein>
<name>A0AAD7MH54_9AGAR</name>
<evidence type="ECO:0000313" key="3">
    <source>
        <dbReference type="EMBL" id="KAJ7717188.1"/>
    </source>
</evidence>
<dbReference type="PROSITE" id="PS50013">
    <property type="entry name" value="CHROMO_2"/>
    <property type="match status" value="1"/>
</dbReference>
<proteinExistence type="predicted"/>
<dbReference type="AlphaFoldDB" id="A0AAD7MH54"/>
<dbReference type="SUPFAM" id="SSF54160">
    <property type="entry name" value="Chromo domain-like"/>
    <property type="match status" value="1"/>
</dbReference>
<feature type="region of interest" description="Disordered" evidence="1">
    <location>
        <begin position="1"/>
        <end position="142"/>
    </location>
</feature>
<dbReference type="SMART" id="SM00298">
    <property type="entry name" value="CHROMO"/>
    <property type="match status" value="1"/>
</dbReference>
<dbReference type="Gene3D" id="2.40.50.40">
    <property type="match status" value="1"/>
</dbReference>
<evidence type="ECO:0000259" key="2">
    <source>
        <dbReference type="PROSITE" id="PS50013"/>
    </source>
</evidence>
<feature type="region of interest" description="Disordered" evidence="1">
    <location>
        <begin position="183"/>
        <end position="230"/>
    </location>
</feature>
<feature type="region of interest" description="Disordered" evidence="1">
    <location>
        <begin position="406"/>
        <end position="485"/>
    </location>
</feature>
<dbReference type="InterPro" id="IPR016197">
    <property type="entry name" value="Chromo-like_dom_sf"/>
</dbReference>
<organism evidence="3 4">
    <name type="scientific">Mycena metata</name>
    <dbReference type="NCBI Taxonomy" id="1033252"/>
    <lineage>
        <taxon>Eukaryota</taxon>
        <taxon>Fungi</taxon>
        <taxon>Dikarya</taxon>
        <taxon>Basidiomycota</taxon>
        <taxon>Agaricomycotina</taxon>
        <taxon>Agaricomycetes</taxon>
        <taxon>Agaricomycetidae</taxon>
        <taxon>Agaricales</taxon>
        <taxon>Marasmiineae</taxon>
        <taxon>Mycenaceae</taxon>
        <taxon>Mycena</taxon>
    </lineage>
</organism>
<feature type="domain" description="Chromo" evidence="2">
    <location>
        <begin position="107"/>
        <end position="190"/>
    </location>
</feature>
<dbReference type="EMBL" id="JARKIB010000280">
    <property type="protein sequence ID" value="KAJ7717188.1"/>
    <property type="molecule type" value="Genomic_DNA"/>
</dbReference>
<sequence length="649" mass="71226">MRVDIPSGSNDPASPEGVLPTPELSANGAAMDVDPGSSSGNASSSPHDVPAPTPVIAENSGTAMVVDTGSGAASENVHSSNTPHNRGEILLSQAGQRRHRAAAFSDSESESVVPNQSGAGNSPRKKSRHDFAAESENSDEWENGVKQWCVHWKGFDDSADQWVDEDNLSGALDLVNAFNTKHGLATSAPDHHSSRESSPFTPPPSPDSSNSEFDPDTTKKKTPSSRFQRLNRVLGMDKPEPQKLRVEDLNRKYLEKLLHSEMFEEESSSLDVAQELLSRPADFRAAEDSARNVAVCLVDQIEHTNELSSRKFFKIPFLDESTWGSDLANLSLACITNIGQSLPNIIVQTHIHDIITRGVQSQLVSTYRNEDEEALMNQFPDLAALVRHVIAFLRAHETKQEQLAAAKEKRRLEKKSEIRAGRPAVNPNIQGTQKRGRPTKHKVGQARPEVLQESSDTVPAPLSDVVPVPPSDTPQTSAASDGPDLSRIPGDLFGLLPPTKTVIILERLGANVQINSDEELYRLAAKYLCKLWDENLILKPMTKVNESLNRPVKDPTKKQTREHMENVRSRCITRGAILQSIADVFGDGIFAASVMKEFLYRPCKIFTPGLDRDQHLARSIEQDETRTLEALNACLIGFLNRGSPVGKRL</sequence>
<feature type="compositionally biased region" description="Basic and acidic residues" evidence="1">
    <location>
        <begin position="406"/>
        <end position="420"/>
    </location>
</feature>
<dbReference type="Proteomes" id="UP001215598">
    <property type="component" value="Unassembled WGS sequence"/>
</dbReference>
<feature type="compositionally biased region" description="Polar residues" evidence="1">
    <location>
        <begin position="110"/>
        <end position="120"/>
    </location>
</feature>
<dbReference type="InterPro" id="IPR000953">
    <property type="entry name" value="Chromo/chromo_shadow_dom"/>
</dbReference>
<comment type="caution">
    <text evidence="3">The sequence shown here is derived from an EMBL/GenBank/DDBJ whole genome shotgun (WGS) entry which is preliminary data.</text>
</comment>
<feature type="compositionally biased region" description="Polar residues" evidence="1">
    <location>
        <begin position="71"/>
        <end position="84"/>
    </location>
</feature>
<dbReference type="CDD" id="cd00024">
    <property type="entry name" value="CD_CSD"/>
    <property type="match status" value="1"/>
</dbReference>
<keyword evidence="4" id="KW-1185">Reference proteome</keyword>
<evidence type="ECO:0000313" key="4">
    <source>
        <dbReference type="Proteomes" id="UP001215598"/>
    </source>
</evidence>
<dbReference type="GO" id="GO:0006338">
    <property type="term" value="P:chromatin remodeling"/>
    <property type="evidence" value="ECO:0007669"/>
    <property type="project" value="UniProtKB-ARBA"/>
</dbReference>